<reference evidence="1 2" key="1">
    <citation type="submission" date="2019-02" db="EMBL/GenBank/DDBJ databases">
        <title>Dyella amyloliquefaciens sp. nov., isolated from forest soil.</title>
        <authorList>
            <person name="Gao Z.-H."/>
            <person name="Qiu L.-H."/>
        </authorList>
    </citation>
    <scope>NUCLEOTIDE SEQUENCE [LARGE SCALE GENOMIC DNA]</scope>
    <source>
        <strain evidence="1 2">KACC 12748</strain>
    </source>
</reference>
<dbReference type="SUPFAM" id="SSF53795">
    <property type="entry name" value="PEP carboxykinase-like"/>
    <property type="match status" value="1"/>
</dbReference>
<keyword evidence="1" id="KW-0808">Transferase</keyword>
<keyword evidence="2" id="KW-1185">Reference proteome</keyword>
<evidence type="ECO:0000313" key="2">
    <source>
        <dbReference type="Proteomes" id="UP000293025"/>
    </source>
</evidence>
<protein>
    <submittedName>
        <fullName evidence="1">Serine kinase</fullName>
    </submittedName>
</protein>
<keyword evidence="1" id="KW-0418">Kinase</keyword>
<dbReference type="EMBL" id="SIZZ01000001">
    <property type="protein sequence ID" value="TBR39459.1"/>
    <property type="molecule type" value="Genomic_DNA"/>
</dbReference>
<dbReference type="Proteomes" id="UP000293025">
    <property type="component" value="Unassembled WGS sequence"/>
</dbReference>
<dbReference type="GO" id="GO:0016301">
    <property type="term" value="F:kinase activity"/>
    <property type="evidence" value="ECO:0007669"/>
    <property type="project" value="UniProtKB-KW"/>
</dbReference>
<dbReference type="RefSeq" id="WP_131150263.1">
    <property type="nucleotide sequence ID" value="NZ_SIZZ01000001.1"/>
</dbReference>
<proteinExistence type="predicted"/>
<accession>A0ABY1YV88</accession>
<gene>
    <name evidence="1" type="ORF">EYV96_04395</name>
</gene>
<sequence length="336" mass="36730">MLLTETPRPDLPVATSVRHVVLGVPFRFESRYPRLLDLVDKAYAGLPEHRWVREVPECLVELKLLPPRRGESPLALTPPEDHGDVVTHALDAVNAAWIVPDGRRAVIAVTPDMLERPYLVRHELIEFSVYTLATRVMGLVPLHGACVARGDRAVLLLGDSGAGKTTLAMHALLAGWDFVAEDAVFVEPHTCQVTGVGNFLHVRPEAVGRIEDDHAWQWIVESSLIQRSSGVQKHEADVRKGIGRLASRPPRVAAIVFLMPEPAARGSDLLRAIDNPRAMARIAAEQPYTARQAGWQAFLDTGSGIPAFELHRGAHAADALACVDAMLDRTPAPRHG</sequence>
<organism evidence="1 2">
    <name type="scientific">Dyella terrae</name>
    <dbReference type="NCBI Taxonomy" id="522259"/>
    <lineage>
        <taxon>Bacteria</taxon>
        <taxon>Pseudomonadati</taxon>
        <taxon>Pseudomonadota</taxon>
        <taxon>Gammaproteobacteria</taxon>
        <taxon>Lysobacterales</taxon>
        <taxon>Rhodanobacteraceae</taxon>
        <taxon>Dyella</taxon>
    </lineage>
</organism>
<evidence type="ECO:0000313" key="1">
    <source>
        <dbReference type="EMBL" id="TBR39459.1"/>
    </source>
</evidence>
<name>A0ABY1YV88_9GAMM</name>
<comment type="caution">
    <text evidence="1">The sequence shown here is derived from an EMBL/GenBank/DDBJ whole genome shotgun (WGS) entry which is preliminary data.</text>
</comment>
<dbReference type="PROSITE" id="PS00675">
    <property type="entry name" value="SIGMA54_INTERACT_1"/>
    <property type="match status" value="1"/>
</dbReference>
<dbReference type="InterPro" id="IPR027417">
    <property type="entry name" value="P-loop_NTPase"/>
</dbReference>
<dbReference type="InterPro" id="IPR025662">
    <property type="entry name" value="Sigma_54_int_dom_ATP-bd_1"/>
</dbReference>
<dbReference type="Gene3D" id="3.40.50.300">
    <property type="entry name" value="P-loop containing nucleotide triphosphate hydrolases"/>
    <property type="match status" value="1"/>
</dbReference>